<proteinExistence type="predicted"/>
<feature type="transmembrane region" description="Helical" evidence="4">
    <location>
        <begin position="145"/>
        <end position="168"/>
    </location>
</feature>
<dbReference type="EMBL" id="LQQO01000001">
    <property type="protein sequence ID" value="KZE18640.1"/>
    <property type="molecule type" value="Genomic_DNA"/>
</dbReference>
<feature type="transmembrane region" description="Helical" evidence="4">
    <location>
        <begin position="85"/>
        <end position="105"/>
    </location>
</feature>
<feature type="domain" description="Major facilitator superfamily (MFS) profile" evidence="5">
    <location>
        <begin position="207"/>
        <end position="398"/>
    </location>
</feature>
<keyword evidence="7" id="KW-1185">Reference proteome</keyword>
<feature type="transmembrane region" description="Helical" evidence="4">
    <location>
        <begin position="111"/>
        <end position="133"/>
    </location>
</feature>
<dbReference type="Gene3D" id="1.20.1250.20">
    <property type="entry name" value="MFS general substrate transporter like domains"/>
    <property type="match status" value="2"/>
</dbReference>
<dbReference type="Proteomes" id="UP000076609">
    <property type="component" value="Unassembled WGS sequence"/>
</dbReference>
<feature type="transmembrane region" description="Helical" evidence="4">
    <location>
        <begin position="314"/>
        <end position="336"/>
    </location>
</feature>
<comment type="caution">
    <text evidence="6">The sequence shown here is derived from an EMBL/GenBank/DDBJ whole genome shotgun (WGS) entry which is preliminary data.</text>
</comment>
<dbReference type="PROSITE" id="PS50850">
    <property type="entry name" value="MFS"/>
    <property type="match status" value="1"/>
</dbReference>
<keyword evidence="3 4" id="KW-0472">Membrane</keyword>
<evidence type="ECO:0000256" key="2">
    <source>
        <dbReference type="ARBA" id="ARBA00022989"/>
    </source>
</evidence>
<accession>A0ABR5YGU2</accession>
<keyword evidence="1 4" id="KW-0812">Transmembrane</keyword>
<feature type="transmembrane region" description="Helical" evidence="4">
    <location>
        <begin position="12"/>
        <end position="37"/>
    </location>
</feature>
<gene>
    <name evidence="6" type="ORF">AVT10_00880</name>
</gene>
<protein>
    <recommendedName>
        <fullName evidence="5">Major facilitator superfamily (MFS) profile domain-containing protein</fullName>
    </recommendedName>
</protein>
<dbReference type="CDD" id="cd06174">
    <property type="entry name" value="MFS"/>
    <property type="match status" value="1"/>
</dbReference>
<feature type="transmembrane region" description="Helical" evidence="4">
    <location>
        <begin position="373"/>
        <end position="394"/>
    </location>
</feature>
<dbReference type="SUPFAM" id="SSF103473">
    <property type="entry name" value="MFS general substrate transporter"/>
    <property type="match status" value="1"/>
</dbReference>
<dbReference type="Pfam" id="PF07690">
    <property type="entry name" value="MFS_1"/>
    <property type="match status" value="1"/>
</dbReference>
<name>A0ABR5YGU2_9SPHN</name>
<evidence type="ECO:0000256" key="3">
    <source>
        <dbReference type="ARBA" id="ARBA00023136"/>
    </source>
</evidence>
<feature type="transmembrane region" description="Helical" evidence="4">
    <location>
        <begin position="49"/>
        <end position="73"/>
    </location>
</feature>
<dbReference type="InterPro" id="IPR036259">
    <property type="entry name" value="MFS_trans_sf"/>
</dbReference>
<dbReference type="InterPro" id="IPR011701">
    <property type="entry name" value="MFS"/>
</dbReference>
<evidence type="ECO:0000256" key="1">
    <source>
        <dbReference type="ARBA" id="ARBA00022692"/>
    </source>
</evidence>
<evidence type="ECO:0000259" key="5">
    <source>
        <dbReference type="PROSITE" id="PS50850"/>
    </source>
</evidence>
<keyword evidence="2 4" id="KW-1133">Transmembrane helix</keyword>
<reference evidence="7" key="1">
    <citation type="submission" date="2016-01" db="EMBL/GenBank/DDBJ databases">
        <title>Draft genome of Chromobacterium sp. F49.</title>
        <authorList>
            <person name="Hong K.W."/>
        </authorList>
    </citation>
    <scope>NUCLEOTIDE SEQUENCE [LARGE SCALE GENOMIC DNA]</scope>
    <source>
        <strain evidence="7">CN3</strain>
    </source>
</reference>
<dbReference type="InterPro" id="IPR020846">
    <property type="entry name" value="MFS_dom"/>
</dbReference>
<feature type="transmembrane region" description="Helical" evidence="4">
    <location>
        <begin position="174"/>
        <end position="192"/>
    </location>
</feature>
<dbReference type="RefSeq" id="WP_066687091.1">
    <property type="nucleotide sequence ID" value="NZ_LQQO01000001.1"/>
</dbReference>
<dbReference type="PANTHER" id="PTHR23528">
    <property type="match status" value="1"/>
</dbReference>
<feature type="transmembrane region" description="Helical" evidence="4">
    <location>
        <begin position="251"/>
        <end position="274"/>
    </location>
</feature>
<sequence length="398" mass="40780">MTPSAAAPARGFVPLYTLAYCGLFVAFMPFVSILLQVKVVAIDPANRVALLGWAVLGGAVVASVANIAAGWLSDWHWRRTRSRRLPIAAGLLLLALAFAAIHRAVDRTTLLVAIGFWQVALNLMFAPMVAVMADEVPDAQKGRVSGLLGISHPIGVLSAAAVTVPLFPTEGTRFAANVALAALLIVPFLLFARERGAGGGGAPIEAEAAAVVRGDLIRAWIARLAMQVAGNGLTAYAFFHFADRWRGSGDAAGPVAQAMAIVTAVVVVATIVAGRWSDRIGGRKPFLGGATLLVIAGLIGMAVASGFIGAVVGYGIAQTGLSVFLALHSALAMQMLPSPETRGRDLAVLNLTNTLPACVPPLLAALVPAGAGLGAVFVVLALVAGLGGGTALAIRSER</sequence>
<organism evidence="6 7">
    <name type="scientific">Sphingomonas hankookensis</name>
    <dbReference type="NCBI Taxonomy" id="563996"/>
    <lineage>
        <taxon>Bacteria</taxon>
        <taxon>Pseudomonadati</taxon>
        <taxon>Pseudomonadota</taxon>
        <taxon>Alphaproteobacteria</taxon>
        <taxon>Sphingomonadales</taxon>
        <taxon>Sphingomonadaceae</taxon>
        <taxon>Sphingomonas</taxon>
    </lineage>
</organism>
<evidence type="ECO:0000313" key="6">
    <source>
        <dbReference type="EMBL" id="KZE18640.1"/>
    </source>
</evidence>
<evidence type="ECO:0000256" key="4">
    <source>
        <dbReference type="SAM" id="Phobius"/>
    </source>
</evidence>
<feature type="transmembrane region" description="Helical" evidence="4">
    <location>
        <begin position="348"/>
        <end position="367"/>
    </location>
</feature>
<feature type="transmembrane region" description="Helical" evidence="4">
    <location>
        <begin position="286"/>
        <end position="308"/>
    </location>
</feature>
<dbReference type="PANTHER" id="PTHR23528:SF1">
    <property type="entry name" value="MAJOR FACILITATOR SUPERFAMILY (MFS) PROFILE DOMAIN-CONTAINING PROTEIN"/>
    <property type="match status" value="1"/>
</dbReference>
<feature type="transmembrane region" description="Helical" evidence="4">
    <location>
        <begin position="220"/>
        <end position="239"/>
    </location>
</feature>
<evidence type="ECO:0000313" key="7">
    <source>
        <dbReference type="Proteomes" id="UP000076609"/>
    </source>
</evidence>